<dbReference type="GO" id="GO:0071254">
    <property type="term" value="C:cytoplasmic U snRNP body"/>
    <property type="evidence" value="ECO:0007669"/>
    <property type="project" value="TreeGrafter"/>
</dbReference>
<dbReference type="EMBL" id="CAEY01000173">
    <property type="status" value="NOT_ANNOTATED_CDS"/>
    <property type="molecule type" value="Genomic_DNA"/>
</dbReference>
<evidence type="ECO:0000256" key="1">
    <source>
        <dbReference type="SAM" id="MobiDB-lite"/>
    </source>
</evidence>
<dbReference type="STRING" id="32264.T1KK62"/>
<feature type="domain" description="Sm" evidence="2">
    <location>
        <begin position="35"/>
        <end position="113"/>
    </location>
</feature>
<dbReference type="PANTHER" id="PTHR21196">
    <property type="entry name" value="U7 SNRNA-ASSOCIATED SM-LIKE PROTEIN LSM10"/>
    <property type="match status" value="1"/>
</dbReference>
<evidence type="ECO:0000313" key="3">
    <source>
        <dbReference type="EnsemblMetazoa" id="tetur13g02510.1"/>
    </source>
</evidence>
<dbReference type="eggNOG" id="KOG3428">
    <property type="taxonomic scope" value="Eukaryota"/>
</dbReference>
<protein>
    <recommendedName>
        <fullName evidence="2">Sm domain-containing protein</fullName>
    </recommendedName>
</protein>
<sequence>MNLTGFINDEYQGYTSHSKSMTSLSSRDRAISVKTLICFLQTLIGQKTWIELKNDFILVGTVKQVDACMNIELSEVLVKKPVNLVNSDYNQSNLDYMFVKGTRIRYVSVPDEIDVIENINQGIENIRSHHSQRVNSTRRVPKAVNKDNSVPNSN</sequence>
<dbReference type="SUPFAM" id="SSF50182">
    <property type="entry name" value="Sm-like ribonucleoproteins"/>
    <property type="match status" value="1"/>
</dbReference>
<dbReference type="Pfam" id="PF01423">
    <property type="entry name" value="LSM"/>
    <property type="match status" value="1"/>
</dbReference>
<dbReference type="Proteomes" id="UP000015104">
    <property type="component" value="Unassembled WGS sequence"/>
</dbReference>
<evidence type="ECO:0000259" key="2">
    <source>
        <dbReference type="PROSITE" id="PS52002"/>
    </source>
</evidence>
<dbReference type="PROSITE" id="PS52002">
    <property type="entry name" value="SM"/>
    <property type="match status" value="1"/>
</dbReference>
<keyword evidence="4" id="KW-1185">Reference proteome</keyword>
<dbReference type="GO" id="GO:0071209">
    <property type="term" value="F:U7 snRNA binding"/>
    <property type="evidence" value="ECO:0007669"/>
    <property type="project" value="TreeGrafter"/>
</dbReference>
<dbReference type="AlphaFoldDB" id="T1KK62"/>
<dbReference type="GO" id="GO:0016604">
    <property type="term" value="C:nuclear body"/>
    <property type="evidence" value="ECO:0007669"/>
    <property type="project" value="TreeGrafter"/>
</dbReference>
<reference evidence="4" key="1">
    <citation type="submission" date="2011-08" db="EMBL/GenBank/DDBJ databases">
        <authorList>
            <person name="Rombauts S."/>
        </authorList>
    </citation>
    <scope>NUCLEOTIDE SEQUENCE</scope>
    <source>
        <strain evidence="4">London</strain>
    </source>
</reference>
<feature type="region of interest" description="Disordered" evidence="1">
    <location>
        <begin position="130"/>
        <end position="154"/>
    </location>
</feature>
<reference evidence="3" key="2">
    <citation type="submission" date="2015-06" db="UniProtKB">
        <authorList>
            <consortium name="EnsemblMetazoa"/>
        </authorList>
    </citation>
    <scope>IDENTIFICATION</scope>
</reference>
<dbReference type="InterPro" id="IPR010920">
    <property type="entry name" value="LSM_dom_sf"/>
</dbReference>
<dbReference type="InterPro" id="IPR001163">
    <property type="entry name" value="Sm_dom_euk/arc"/>
</dbReference>
<dbReference type="SMART" id="SM00651">
    <property type="entry name" value="Sm"/>
    <property type="match status" value="1"/>
</dbReference>
<dbReference type="EnsemblMetazoa" id="tetur13g02510.1">
    <property type="protein sequence ID" value="tetur13g02510.1"/>
    <property type="gene ID" value="tetur13g02510"/>
</dbReference>
<dbReference type="PANTHER" id="PTHR21196:SF1">
    <property type="entry name" value="U7 SNRNA-ASSOCIATED SM-LIKE PROTEIN LSM10"/>
    <property type="match status" value="1"/>
</dbReference>
<proteinExistence type="predicted"/>
<accession>T1KK62</accession>
<organism evidence="3 4">
    <name type="scientific">Tetranychus urticae</name>
    <name type="common">Two-spotted spider mite</name>
    <dbReference type="NCBI Taxonomy" id="32264"/>
    <lineage>
        <taxon>Eukaryota</taxon>
        <taxon>Metazoa</taxon>
        <taxon>Ecdysozoa</taxon>
        <taxon>Arthropoda</taxon>
        <taxon>Chelicerata</taxon>
        <taxon>Arachnida</taxon>
        <taxon>Acari</taxon>
        <taxon>Acariformes</taxon>
        <taxon>Trombidiformes</taxon>
        <taxon>Prostigmata</taxon>
        <taxon>Eleutherengona</taxon>
        <taxon>Raphignathae</taxon>
        <taxon>Tetranychoidea</taxon>
        <taxon>Tetranychidae</taxon>
        <taxon>Tetranychus</taxon>
    </lineage>
</organism>
<dbReference type="GO" id="GO:0006398">
    <property type="term" value="P:mRNA 3'-end processing by stem-loop binding and cleavage"/>
    <property type="evidence" value="ECO:0007669"/>
    <property type="project" value="TreeGrafter"/>
</dbReference>
<name>T1KK62_TETUR</name>
<dbReference type="InterPro" id="IPR052840">
    <property type="entry name" value="U7_snRNA_Sm-like"/>
</dbReference>
<dbReference type="Gene3D" id="2.30.30.100">
    <property type="match status" value="1"/>
</dbReference>
<evidence type="ECO:0000313" key="4">
    <source>
        <dbReference type="Proteomes" id="UP000015104"/>
    </source>
</evidence>
<dbReference type="HOGENOM" id="CLU_141832_1_0_1"/>
<dbReference type="GO" id="GO:0071208">
    <property type="term" value="F:histone pre-mRNA DCP binding"/>
    <property type="evidence" value="ECO:0007669"/>
    <property type="project" value="TreeGrafter"/>
</dbReference>
<dbReference type="InterPro" id="IPR047575">
    <property type="entry name" value="Sm"/>
</dbReference>